<name>A0A660E5I8_9LACO</name>
<dbReference type="SUPFAM" id="SSF47413">
    <property type="entry name" value="lambda repressor-like DNA-binding domains"/>
    <property type="match status" value="1"/>
</dbReference>
<organism evidence="4 5">
    <name type="scientific">Lactiplantibacillus mudanjiangensis</name>
    <dbReference type="NCBI Taxonomy" id="1296538"/>
    <lineage>
        <taxon>Bacteria</taxon>
        <taxon>Bacillati</taxon>
        <taxon>Bacillota</taxon>
        <taxon>Bacilli</taxon>
        <taxon>Lactobacillales</taxon>
        <taxon>Lactobacillaceae</taxon>
        <taxon>Lactiplantibacillus</taxon>
    </lineage>
</organism>
<keyword evidence="2" id="KW-0812">Transmembrane</keyword>
<reference evidence="4 5" key="1">
    <citation type="submission" date="2018-11" db="EMBL/GenBank/DDBJ databases">
        <authorList>
            <person name="Wuyts S."/>
        </authorList>
    </citation>
    <scope>NUCLEOTIDE SEQUENCE [LARGE SCALE GENOMIC DNA]</scope>
    <source>
        <strain evidence="4">Lactobacillus mudanjiangensis AMBF249</strain>
    </source>
</reference>
<feature type="transmembrane region" description="Helical" evidence="2">
    <location>
        <begin position="83"/>
        <end position="102"/>
    </location>
</feature>
<dbReference type="Pfam" id="PF01381">
    <property type="entry name" value="HTH_3"/>
    <property type="match status" value="1"/>
</dbReference>
<evidence type="ECO:0000259" key="3">
    <source>
        <dbReference type="PROSITE" id="PS50943"/>
    </source>
</evidence>
<evidence type="ECO:0000313" key="4">
    <source>
        <dbReference type="EMBL" id="VDG29415.1"/>
    </source>
</evidence>
<keyword evidence="1" id="KW-0238">DNA-binding</keyword>
<dbReference type="EMBL" id="UYIG01000141">
    <property type="protein sequence ID" value="VDG29415.1"/>
    <property type="molecule type" value="Genomic_DNA"/>
</dbReference>
<dbReference type="PANTHER" id="PTHR46558">
    <property type="entry name" value="TRACRIPTIONAL REGULATORY PROTEIN-RELATED-RELATED"/>
    <property type="match status" value="1"/>
</dbReference>
<dbReference type="RefSeq" id="WP_165450079.1">
    <property type="nucleotide sequence ID" value="NZ_UYIG01000141.1"/>
</dbReference>
<dbReference type="Gene3D" id="1.10.260.40">
    <property type="entry name" value="lambda repressor-like DNA-binding domains"/>
    <property type="match status" value="1"/>
</dbReference>
<dbReference type="AlphaFoldDB" id="A0A660E5I8"/>
<evidence type="ECO:0000256" key="2">
    <source>
        <dbReference type="SAM" id="Phobius"/>
    </source>
</evidence>
<protein>
    <submittedName>
        <fullName evidence="4">Cro/Cl family transcriptional regulator [Lactobacillus paraplantarum]</fullName>
    </submittedName>
</protein>
<dbReference type="CDD" id="cd00093">
    <property type="entry name" value="HTH_XRE"/>
    <property type="match status" value="1"/>
</dbReference>
<dbReference type="PANTHER" id="PTHR46558:SF15">
    <property type="entry name" value="HELIX-TURN-HELIX DOMAIN PROTEIN"/>
    <property type="match status" value="1"/>
</dbReference>
<gene>
    <name evidence="4" type="ORF">MUDAN_MDHGFNIF_00970</name>
</gene>
<dbReference type="InterPro" id="IPR010982">
    <property type="entry name" value="Lambda_DNA-bd_dom_sf"/>
</dbReference>
<feature type="domain" description="HTH cro/C1-type" evidence="3">
    <location>
        <begin position="7"/>
        <end position="61"/>
    </location>
</feature>
<keyword evidence="5" id="KW-1185">Reference proteome</keyword>
<evidence type="ECO:0000256" key="1">
    <source>
        <dbReference type="ARBA" id="ARBA00023125"/>
    </source>
</evidence>
<evidence type="ECO:0000313" key="5">
    <source>
        <dbReference type="Proteomes" id="UP000289996"/>
    </source>
</evidence>
<sequence>MRLQELLKQQRLQNHYTQAQLAEKLFVSTQAVSKWEHGQSVPTIDNLLMLSDLYNLSLDELVQGSPFFKKPYVVGHRYRRSRVIMFMIGWLIVSIFLSGFNFKIWSTLMIMLMFIEGFLSPLLTKDYWIIESDDIAIRQYGQGFIFKKLLAKNQQLQHVRYDDLAQVTIKYQSREHITVFDFAPDSFKMWVTAKDGRQWALDFGAHVQDFLPQFVNYLQRQGVTVNDDQQIVDLLLRGESLYNHFNAGKSGATKAN</sequence>
<dbReference type="SMART" id="SM00530">
    <property type="entry name" value="HTH_XRE"/>
    <property type="match status" value="1"/>
</dbReference>
<keyword evidence="2" id="KW-1133">Transmembrane helix</keyword>
<keyword evidence="2" id="KW-0472">Membrane</keyword>
<dbReference type="InterPro" id="IPR001387">
    <property type="entry name" value="Cro/C1-type_HTH"/>
</dbReference>
<dbReference type="Proteomes" id="UP000289996">
    <property type="component" value="Unassembled WGS sequence"/>
</dbReference>
<accession>A0A660E5I8</accession>
<proteinExistence type="predicted"/>
<dbReference type="PROSITE" id="PS50943">
    <property type="entry name" value="HTH_CROC1"/>
    <property type="match status" value="1"/>
</dbReference>
<dbReference type="GO" id="GO:0003677">
    <property type="term" value="F:DNA binding"/>
    <property type="evidence" value="ECO:0007669"/>
    <property type="project" value="UniProtKB-KW"/>
</dbReference>